<comment type="caution">
    <text evidence="1">The sequence shown here is derived from an EMBL/GenBank/DDBJ whole genome shotgun (WGS) entry which is preliminary data.</text>
</comment>
<evidence type="ECO:0000313" key="1">
    <source>
        <dbReference type="EMBL" id="KUM48915.1"/>
    </source>
</evidence>
<sequence>MDGLRSKSFRFTLRLIARQALDGKVIVPPNKMRFWLHLAFDGMTMRFFALIDWGLLLGHRLLRNSPKRTYQIYILVQWKIVVSRDVNFVEDGVSLILTRSRVVERQLSSWSLLLGR</sequence>
<accession>A0A101M111</accession>
<protein>
    <submittedName>
        <fullName evidence="1">Uncharacterized protein</fullName>
    </submittedName>
</protein>
<organism evidence="1">
    <name type="scientific">Picea glauca</name>
    <name type="common">White spruce</name>
    <name type="synonym">Pinus glauca</name>
    <dbReference type="NCBI Taxonomy" id="3330"/>
    <lineage>
        <taxon>Eukaryota</taxon>
        <taxon>Viridiplantae</taxon>
        <taxon>Streptophyta</taxon>
        <taxon>Embryophyta</taxon>
        <taxon>Tracheophyta</taxon>
        <taxon>Spermatophyta</taxon>
        <taxon>Pinopsida</taxon>
        <taxon>Pinidae</taxon>
        <taxon>Conifers I</taxon>
        <taxon>Pinales</taxon>
        <taxon>Pinaceae</taxon>
        <taxon>Picea</taxon>
    </lineage>
</organism>
<name>A0A101M111_PICGL</name>
<gene>
    <name evidence="1" type="ORF">ABT39_MTgene4251</name>
</gene>
<geneLocation type="mitochondrion" evidence="1"/>
<proteinExistence type="predicted"/>
<dbReference type="AlphaFoldDB" id="A0A101M111"/>
<dbReference type="EMBL" id="LKAM01000004">
    <property type="protein sequence ID" value="KUM48915.1"/>
    <property type="molecule type" value="Genomic_DNA"/>
</dbReference>
<keyword evidence="1" id="KW-0496">Mitochondrion</keyword>
<reference evidence="1" key="1">
    <citation type="journal article" date="2015" name="Genome Biol. Evol.">
        <title>Organellar Genomes of White Spruce (Picea glauca): Assembly and Annotation.</title>
        <authorList>
            <person name="Jackman S.D."/>
            <person name="Warren R.L."/>
            <person name="Gibb E.A."/>
            <person name="Vandervalk B.P."/>
            <person name="Mohamadi H."/>
            <person name="Chu J."/>
            <person name="Raymond A."/>
            <person name="Pleasance S."/>
            <person name="Coope R."/>
            <person name="Wildung M.R."/>
            <person name="Ritland C.E."/>
            <person name="Bousquet J."/>
            <person name="Jones S.J."/>
            <person name="Bohlmann J."/>
            <person name="Birol I."/>
        </authorList>
    </citation>
    <scope>NUCLEOTIDE SEQUENCE [LARGE SCALE GENOMIC DNA]</scope>
    <source>
        <tissue evidence="1">Flushing bud</tissue>
    </source>
</reference>